<dbReference type="InterPro" id="IPR036265">
    <property type="entry name" value="HIT-like_sf"/>
</dbReference>
<dbReference type="PANTHER" id="PTHR42997:SF1">
    <property type="entry name" value="AP-4-A PHOSPHORYLASE"/>
    <property type="match status" value="1"/>
</dbReference>
<accession>X0V259</accession>
<dbReference type="Pfam" id="PF01230">
    <property type="entry name" value="HIT"/>
    <property type="match status" value="1"/>
</dbReference>
<dbReference type="PROSITE" id="PS51084">
    <property type="entry name" value="HIT_2"/>
    <property type="match status" value="1"/>
</dbReference>
<evidence type="ECO:0000313" key="2">
    <source>
        <dbReference type="EMBL" id="GAG06598.1"/>
    </source>
</evidence>
<feature type="domain" description="HIT" evidence="1">
    <location>
        <begin position="1"/>
        <end position="73"/>
    </location>
</feature>
<gene>
    <name evidence="2" type="ORF">S01H1_32870</name>
</gene>
<dbReference type="InterPro" id="IPR052908">
    <property type="entry name" value="AP-4-A_phosphorylase"/>
</dbReference>
<dbReference type="GO" id="GO:0003824">
    <property type="term" value="F:catalytic activity"/>
    <property type="evidence" value="ECO:0007669"/>
    <property type="project" value="InterPro"/>
</dbReference>
<protein>
    <recommendedName>
        <fullName evidence="1">HIT domain-containing protein</fullName>
    </recommendedName>
</protein>
<dbReference type="AlphaFoldDB" id="X0V259"/>
<dbReference type="SUPFAM" id="SSF54197">
    <property type="entry name" value="HIT-like"/>
    <property type="match status" value="1"/>
</dbReference>
<dbReference type="InterPro" id="IPR011146">
    <property type="entry name" value="HIT-like"/>
</dbReference>
<name>X0V259_9ZZZZ</name>
<reference evidence="2" key="1">
    <citation type="journal article" date="2014" name="Front. Microbiol.">
        <title>High frequency of phylogenetically diverse reductive dehalogenase-homologous genes in deep subseafloor sedimentary metagenomes.</title>
        <authorList>
            <person name="Kawai M."/>
            <person name="Futagami T."/>
            <person name="Toyoda A."/>
            <person name="Takaki Y."/>
            <person name="Nishi S."/>
            <person name="Hori S."/>
            <person name="Arai W."/>
            <person name="Tsubouchi T."/>
            <person name="Morono Y."/>
            <person name="Uchiyama I."/>
            <person name="Ito T."/>
            <person name="Fujiyama A."/>
            <person name="Inagaki F."/>
            <person name="Takami H."/>
        </authorList>
    </citation>
    <scope>NUCLEOTIDE SEQUENCE</scope>
    <source>
        <strain evidence="2">Expedition CK06-06</strain>
    </source>
</reference>
<evidence type="ECO:0000259" key="1">
    <source>
        <dbReference type="PROSITE" id="PS51084"/>
    </source>
</evidence>
<dbReference type="EMBL" id="BARS01020380">
    <property type="protein sequence ID" value="GAG06598.1"/>
    <property type="molecule type" value="Genomic_DNA"/>
</dbReference>
<dbReference type="PANTHER" id="PTHR42997">
    <property type="entry name" value="HIT FAMILY HYDROLASE"/>
    <property type="match status" value="1"/>
</dbReference>
<sequence length="111" mass="12613">MCVPNRHITKFTDLTKTELLHLNRTVQGLQLLLDKFYNPKGYNIGINQGGYAGGSISHLHIHVVTRYGTELGFIDIVGKTRVLPEGLDSVKKKLTQNVNIFLHKEFFESFK</sequence>
<proteinExistence type="predicted"/>
<dbReference type="Gene3D" id="3.30.428.10">
    <property type="entry name" value="HIT-like"/>
    <property type="match status" value="1"/>
</dbReference>
<comment type="caution">
    <text evidence="2">The sequence shown here is derived from an EMBL/GenBank/DDBJ whole genome shotgun (WGS) entry which is preliminary data.</text>
</comment>
<organism evidence="2">
    <name type="scientific">marine sediment metagenome</name>
    <dbReference type="NCBI Taxonomy" id="412755"/>
    <lineage>
        <taxon>unclassified sequences</taxon>
        <taxon>metagenomes</taxon>
        <taxon>ecological metagenomes</taxon>
    </lineage>
</organism>